<dbReference type="AlphaFoldDB" id="D3PXI1"/>
<sequence>MNRRIFEQNDVPAHVELRLLRLEARVNALAATVRLLAAALPDDQRVALLLDDNGARAQVES</sequence>
<proteinExistence type="predicted"/>
<evidence type="ECO:0000313" key="1">
    <source>
        <dbReference type="EMBL" id="ADD43311.1"/>
    </source>
</evidence>
<accession>D3PXI1</accession>
<protein>
    <submittedName>
        <fullName evidence="1">Uncharacterized protein</fullName>
    </submittedName>
</protein>
<dbReference type="KEGG" id="sna:Snas_3653"/>
<reference evidence="1 2" key="1">
    <citation type="journal article" date="2009" name="Stand. Genomic Sci.">
        <title>Complete genome sequence of Stackebrandtia nassauensis type strain (LLR-40K-21).</title>
        <authorList>
            <person name="Munk C."/>
            <person name="Lapidus A."/>
            <person name="Copeland A."/>
            <person name="Jando M."/>
            <person name="Mayilraj S."/>
            <person name="Glavina Del Rio T."/>
            <person name="Nolan M."/>
            <person name="Chen F."/>
            <person name="Lucas S."/>
            <person name="Tice H."/>
            <person name="Cheng J.F."/>
            <person name="Han C."/>
            <person name="Detter J.C."/>
            <person name="Bruce D."/>
            <person name="Goodwin L."/>
            <person name="Chain P."/>
            <person name="Pitluck S."/>
            <person name="Goker M."/>
            <person name="Ovchinikova G."/>
            <person name="Pati A."/>
            <person name="Ivanova N."/>
            <person name="Mavromatis K."/>
            <person name="Chen A."/>
            <person name="Palaniappan K."/>
            <person name="Land M."/>
            <person name="Hauser L."/>
            <person name="Chang Y.J."/>
            <person name="Jeffries C.D."/>
            <person name="Bristow J."/>
            <person name="Eisen J.A."/>
            <person name="Markowitz V."/>
            <person name="Hugenholtz P."/>
            <person name="Kyrpides N.C."/>
            <person name="Klenk H.P."/>
        </authorList>
    </citation>
    <scope>NUCLEOTIDE SEQUENCE [LARGE SCALE GENOMIC DNA]</scope>
    <source>
        <strain evidence="2">DSM 44728 / CIP 108903 / NRRL B-16338 / NBRC 102104 / LLR-40K-21</strain>
    </source>
</reference>
<name>D3PXI1_STANL</name>
<evidence type="ECO:0000313" key="2">
    <source>
        <dbReference type="Proteomes" id="UP000000844"/>
    </source>
</evidence>
<dbReference type="EMBL" id="CP001778">
    <property type="protein sequence ID" value="ADD43311.1"/>
    <property type="molecule type" value="Genomic_DNA"/>
</dbReference>
<gene>
    <name evidence="1" type="ordered locus">Snas_3653</name>
</gene>
<keyword evidence="2" id="KW-1185">Reference proteome</keyword>
<dbReference type="HOGENOM" id="CLU_2920554_0_0_11"/>
<dbReference type="Proteomes" id="UP000000844">
    <property type="component" value="Chromosome"/>
</dbReference>
<dbReference type="STRING" id="446470.Snas_3653"/>
<organism evidence="1 2">
    <name type="scientific">Stackebrandtia nassauensis (strain DSM 44728 / CIP 108903 / NRRL B-16338 / NBRC 102104 / LLR-40K-21)</name>
    <dbReference type="NCBI Taxonomy" id="446470"/>
    <lineage>
        <taxon>Bacteria</taxon>
        <taxon>Bacillati</taxon>
        <taxon>Actinomycetota</taxon>
        <taxon>Actinomycetes</taxon>
        <taxon>Glycomycetales</taxon>
        <taxon>Glycomycetaceae</taxon>
        <taxon>Stackebrandtia</taxon>
    </lineage>
</organism>
<dbReference type="RefSeq" id="WP_013018882.1">
    <property type="nucleotide sequence ID" value="NC_013947.1"/>
</dbReference>